<protein>
    <submittedName>
        <fullName evidence="3">DUF1336 domain-containing protein</fullName>
    </submittedName>
</protein>
<organism evidence="2 3">
    <name type="scientific">Macrostomum lignano</name>
    <dbReference type="NCBI Taxonomy" id="282301"/>
    <lineage>
        <taxon>Eukaryota</taxon>
        <taxon>Metazoa</taxon>
        <taxon>Spiralia</taxon>
        <taxon>Lophotrochozoa</taxon>
        <taxon>Platyhelminthes</taxon>
        <taxon>Rhabditophora</taxon>
        <taxon>Macrostomorpha</taxon>
        <taxon>Macrostomida</taxon>
        <taxon>Macrostomidae</taxon>
        <taxon>Macrostomum</taxon>
    </lineage>
</organism>
<dbReference type="WBParaSite" id="maker-unitig_30123-snap-gene-0.2-mRNA-1">
    <property type="protein sequence ID" value="maker-unitig_30123-snap-gene-0.2-mRNA-1"/>
    <property type="gene ID" value="maker-unitig_30123-snap-gene-0.2"/>
</dbReference>
<reference evidence="3" key="1">
    <citation type="submission" date="2016-11" db="UniProtKB">
        <authorList>
            <consortium name="WormBaseParasite"/>
        </authorList>
    </citation>
    <scope>IDENTIFICATION</scope>
</reference>
<feature type="region of interest" description="Disordered" evidence="1">
    <location>
        <begin position="431"/>
        <end position="451"/>
    </location>
</feature>
<sequence>SSSKDGGARRAKSAYERKLAAKNPAIPPGSFYRPDVCCAPVLQPPAAKAQHPQAAAPAASAWNLPAQDSYRYGWRNEKAERVTGETFHAFLVGARYNSSNYIDRRGHRQQTRLNALAGPTAPELRSTVRFGDGCGGGGCQPSFASGIGGLSGGGLVTSEDNERLASVLSMFSGEEAAAEEAEDGESDAPRHCRRLVYSVASERAIETVEEDDEEAGGDSKRDADGNQGVDPKICRWRRRLRHLRRIDSRRPLAVGIFARRSKPGRRILALVGTVVFTTPKLRGFRSRAVEPSGSTTAPAVTDRRTNSAVDYRVAPPAAGRAWGGRLPAAPQQPALFSTPDLRPEPRADLCGQCLAPFLLTCWLSSPRGSSDILSSSSCSPRSAVRELQPTPCVRATRFAHQPQAGAVPLSETRTSSGMFAFSFETAIAKGDSAGTGQSRAASPAGARQPQQPHAGLLIGQAPHTPGTGHCRCTSGAVEVRRRCEKADGREKLWTACCFPLGDEADEKLQYQSELQTPDRRLEP</sequence>
<feature type="region of interest" description="Disordered" evidence="1">
    <location>
        <begin position="206"/>
        <end position="228"/>
    </location>
</feature>
<feature type="region of interest" description="Disordered" evidence="1">
    <location>
        <begin position="1"/>
        <end position="29"/>
    </location>
</feature>
<feature type="compositionally biased region" description="Acidic residues" evidence="1">
    <location>
        <begin position="207"/>
        <end position="216"/>
    </location>
</feature>
<evidence type="ECO:0000256" key="1">
    <source>
        <dbReference type="SAM" id="MobiDB-lite"/>
    </source>
</evidence>
<proteinExistence type="predicted"/>
<name>A0A1I8FD77_9PLAT</name>
<evidence type="ECO:0000313" key="3">
    <source>
        <dbReference type="WBParaSite" id="maker-unitig_30123-snap-gene-0.2-mRNA-1"/>
    </source>
</evidence>
<dbReference type="Proteomes" id="UP000095280">
    <property type="component" value="Unplaced"/>
</dbReference>
<accession>A0A1I8FD77</accession>
<evidence type="ECO:0000313" key="2">
    <source>
        <dbReference type="Proteomes" id="UP000095280"/>
    </source>
</evidence>
<dbReference type="AlphaFoldDB" id="A0A1I8FD77"/>
<keyword evidence="2" id="KW-1185">Reference proteome</keyword>